<gene>
    <name evidence="1" type="ORF">A2074_00575</name>
</gene>
<reference evidence="1 2" key="1">
    <citation type="journal article" date="2016" name="Nat. Commun.">
        <title>Thousands of microbial genomes shed light on interconnected biogeochemical processes in an aquifer system.</title>
        <authorList>
            <person name="Anantharaman K."/>
            <person name="Brown C.T."/>
            <person name="Hug L.A."/>
            <person name="Sharon I."/>
            <person name="Castelle C.J."/>
            <person name="Probst A.J."/>
            <person name="Thomas B.C."/>
            <person name="Singh A."/>
            <person name="Wilkins M.J."/>
            <person name="Karaoz U."/>
            <person name="Brodie E.L."/>
            <person name="Williams K.H."/>
            <person name="Hubbard S.S."/>
            <person name="Banfield J.F."/>
        </authorList>
    </citation>
    <scope>NUCLEOTIDE SEQUENCE [LARGE SCALE GENOMIC DNA]</scope>
</reference>
<comment type="caution">
    <text evidence="1">The sequence shown here is derived from an EMBL/GenBank/DDBJ whole genome shotgun (WGS) entry which is preliminary data.</text>
</comment>
<dbReference type="AlphaFoldDB" id="A0A1F2UJE2"/>
<evidence type="ECO:0000313" key="2">
    <source>
        <dbReference type="Proteomes" id="UP000178086"/>
    </source>
</evidence>
<proteinExistence type="predicted"/>
<sequence>MLESEVGRVHIKSIIDKHLVEADFNPYEGEMAKIVDAVSRAVQEILKEYTKSVIGVQRLSEPGM</sequence>
<protein>
    <submittedName>
        <fullName evidence="1">Uncharacterized protein</fullName>
    </submittedName>
</protein>
<dbReference type="Proteomes" id="UP000178086">
    <property type="component" value="Unassembled WGS sequence"/>
</dbReference>
<evidence type="ECO:0000313" key="1">
    <source>
        <dbReference type="EMBL" id="OFW33122.1"/>
    </source>
</evidence>
<dbReference type="EMBL" id="MELI01000075">
    <property type="protein sequence ID" value="OFW33122.1"/>
    <property type="molecule type" value="Genomic_DNA"/>
</dbReference>
<accession>A0A1F2UJE2</accession>
<name>A0A1F2UJE2_9ACTN</name>
<organism evidence="1 2">
    <name type="scientific">Candidatus Aquicultor primus</name>
    <dbReference type="NCBI Taxonomy" id="1797195"/>
    <lineage>
        <taxon>Bacteria</taxon>
        <taxon>Bacillati</taxon>
        <taxon>Actinomycetota</taxon>
        <taxon>Candidatus Aquicultoria</taxon>
        <taxon>Candidatus Aquicultorales</taxon>
        <taxon>Candidatus Aquicultoraceae</taxon>
        <taxon>Candidatus Aquicultor</taxon>
    </lineage>
</organism>